<reference evidence="3 4" key="1">
    <citation type="submission" date="2020-07" db="EMBL/GenBank/DDBJ databases">
        <authorList>
            <person name="Feng H."/>
        </authorList>
    </citation>
    <scope>NUCLEOTIDE SEQUENCE [LARGE SCALE GENOMIC DNA]</scope>
    <source>
        <strain evidence="4">s-11</strain>
    </source>
</reference>
<dbReference type="PANTHER" id="PTHR14969">
    <property type="entry name" value="SPHINGOSINE-1-PHOSPHATE PHOSPHOHYDROLASE"/>
    <property type="match status" value="1"/>
</dbReference>
<dbReference type="InterPro" id="IPR036938">
    <property type="entry name" value="PAP2/HPO_sf"/>
</dbReference>
<feature type="transmembrane region" description="Helical" evidence="1">
    <location>
        <begin position="119"/>
        <end position="137"/>
    </location>
</feature>
<dbReference type="SMART" id="SM00014">
    <property type="entry name" value="acidPPc"/>
    <property type="match status" value="1"/>
</dbReference>
<evidence type="ECO:0000313" key="4">
    <source>
        <dbReference type="Proteomes" id="UP000530514"/>
    </source>
</evidence>
<dbReference type="InterPro" id="IPR033879">
    <property type="entry name" value="UPP_Pase"/>
</dbReference>
<name>A0A7W2AIP4_9BACL</name>
<dbReference type="EMBL" id="JACEIP010000016">
    <property type="protein sequence ID" value="MBA4543465.1"/>
    <property type="molecule type" value="Genomic_DNA"/>
</dbReference>
<feature type="transmembrane region" description="Helical" evidence="1">
    <location>
        <begin position="50"/>
        <end position="73"/>
    </location>
</feature>
<dbReference type="RefSeq" id="WP_052154167.1">
    <property type="nucleotide sequence ID" value="NZ_JACEIP010000016.1"/>
</dbReference>
<dbReference type="GO" id="GO:0005886">
    <property type="term" value="C:plasma membrane"/>
    <property type="evidence" value="ECO:0007669"/>
    <property type="project" value="InterPro"/>
</dbReference>
<organism evidence="3 4">
    <name type="scientific">Thermoactinomyces daqus</name>
    <dbReference type="NCBI Taxonomy" id="1329516"/>
    <lineage>
        <taxon>Bacteria</taxon>
        <taxon>Bacillati</taxon>
        <taxon>Bacillota</taxon>
        <taxon>Bacilli</taxon>
        <taxon>Bacillales</taxon>
        <taxon>Thermoactinomycetaceae</taxon>
        <taxon>Thermoactinomyces</taxon>
    </lineage>
</organism>
<dbReference type="CDD" id="cd03385">
    <property type="entry name" value="PAP2_BcrC_like"/>
    <property type="match status" value="1"/>
</dbReference>
<keyword evidence="1" id="KW-0472">Membrane</keyword>
<dbReference type="Gene3D" id="1.20.144.10">
    <property type="entry name" value="Phosphatidic acid phosphatase type 2/haloperoxidase"/>
    <property type="match status" value="1"/>
</dbReference>
<dbReference type="SUPFAM" id="SSF48317">
    <property type="entry name" value="Acid phosphatase/Vanadium-dependent haloperoxidase"/>
    <property type="match status" value="1"/>
</dbReference>
<feature type="transmembrane region" description="Helical" evidence="1">
    <location>
        <begin position="143"/>
        <end position="165"/>
    </location>
</feature>
<sequence length="180" mass="19641">MDYRLFQYINGLAGHNAVQDHVFEALSSYGPYVCVLVVVIMALRPATRLAAVFGFVSPCVAMAVNFLIGVIYNRPRPFVTHHVHLLLPHDPNASFPSDHTAGAVAIAMALWFFSRKAGVPMFLLALLIGFSRIYVGHHYPTDVLGGLAVGVVSAIIVHQAGTKLVKRYLPSMVKEKEEAA</sequence>
<accession>A0A7W2AIP4</accession>
<proteinExistence type="predicted"/>
<dbReference type="GO" id="GO:0050380">
    <property type="term" value="F:undecaprenyl-diphosphatase activity"/>
    <property type="evidence" value="ECO:0007669"/>
    <property type="project" value="InterPro"/>
</dbReference>
<keyword evidence="4" id="KW-1185">Reference proteome</keyword>
<keyword evidence="1" id="KW-1133">Transmembrane helix</keyword>
<gene>
    <name evidence="3" type="ORF">H1164_11210</name>
</gene>
<keyword evidence="1" id="KW-0812">Transmembrane</keyword>
<dbReference type="InterPro" id="IPR000326">
    <property type="entry name" value="PAP2/HPO"/>
</dbReference>
<dbReference type="PANTHER" id="PTHR14969:SF58">
    <property type="entry name" value="UNDECAPRENYL-DIPHOSPHATASE BCRC"/>
    <property type="match status" value="1"/>
</dbReference>
<feature type="domain" description="Phosphatidic acid phosphatase type 2/haloperoxidase" evidence="2">
    <location>
        <begin position="50"/>
        <end position="158"/>
    </location>
</feature>
<protein>
    <submittedName>
        <fullName evidence="3">Undecaprenyl-diphosphatase</fullName>
    </submittedName>
</protein>
<comment type="caution">
    <text evidence="3">The sequence shown here is derived from an EMBL/GenBank/DDBJ whole genome shotgun (WGS) entry which is preliminary data.</text>
</comment>
<dbReference type="AlphaFoldDB" id="A0A7W2AIP4"/>
<dbReference type="Pfam" id="PF01569">
    <property type="entry name" value="PAP2"/>
    <property type="match status" value="1"/>
</dbReference>
<evidence type="ECO:0000259" key="2">
    <source>
        <dbReference type="SMART" id="SM00014"/>
    </source>
</evidence>
<dbReference type="Proteomes" id="UP000530514">
    <property type="component" value="Unassembled WGS sequence"/>
</dbReference>
<feature type="transmembrane region" description="Helical" evidence="1">
    <location>
        <begin position="26"/>
        <end position="43"/>
    </location>
</feature>
<evidence type="ECO:0000256" key="1">
    <source>
        <dbReference type="SAM" id="Phobius"/>
    </source>
</evidence>
<dbReference type="OrthoDB" id="9789113at2"/>
<evidence type="ECO:0000313" key="3">
    <source>
        <dbReference type="EMBL" id="MBA4543465.1"/>
    </source>
</evidence>